<evidence type="ECO:0000313" key="2">
    <source>
        <dbReference type="EMBL" id="MFD0903741.1"/>
    </source>
</evidence>
<accession>A0ABW3EVD5</accession>
<organism evidence="2 3">
    <name type="scientific">Actinomadura sediminis</name>
    <dbReference type="NCBI Taxonomy" id="1038904"/>
    <lineage>
        <taxon>Bacteria</taxon>
        <taxon>Bacillati</taxon>
        <taxon>Actinomycetota</taxon>
        <taxon>Actinomycetes</taxon>
        <taxon>Streptosporangiales</taxon>
        <taxon>Thermomonosporaceae</taxon>
        <taxon>Actinomadura</taxon>
    </lineage>
</organism>
<feature type="region of interest" description="Disordered" evidence="1">
    <location>
        <begin position="1"/>
        <end position="83"/>
    </location>
</feature>
<gene>
    <name evidence="2" type="ORF">ACFQ11_25370</name>
</gene>
<evidence type="ECO:0000256" key="1">
    <source>
        <dbReference type="SAM" id="MobiDB-lite"/>
    </source>
</evidence>
<proteinExistence type="predicted"/>
<comment type="caution">
    <text evidence="2">The sequence shown here is derived from an EMBL/GenBank/DDBJ whole genome shotgun (WGS) entry which is preliminary data.</text>
</comment>
<sequence>MDPAVGGGGPQWVVRAGEQAVPARFTAPQPAPGSGPWLGSKAQPAARDRARMREAPGPAPEAAPAAFDRPQSTPTPPGPAGQRVFRPGLRSGIAVAAVATLVAGGVAYLLKDGGVPGVGAGPGAGGAADASGVFAVQPALYDGHEQAITGVAVAGETAVTVGSETVDRPRGQILVSADGAEQWSVAEVRPEGGASPFDVPRVVAVSGKAWAALGAGPAGVAVWTSADGRTWAHRSSPRGFQRGDEVVALTAAQAGFAAAGTGHDGKQTLWTSADGVAWQRAAASFEEPPTSVAATGGAVVVLTEKGELWRSADDGGAWTRAEVPEADGSYGPVVALANGPGGFFAAREGKDGDRRRAVFYRSADGVGWTRASIIDRRTYDRLAALNGTSEGLAALVPLTDGRLAVQRSDDGVKWESVERLDTGGGKDAATAAALPKGVLVAGTQDNGAYLTAPGARHGDIDLLAVPGAVTPDRTLTRLVSAGGTTLAIGSGAGDAAVWTTRDGGSWTRAGGGGLGGPAGQRLADAAHG</sequence>
<name>A0ABW3EVD5_9ACTN</name>
<dbReference type="Proteomes" id="UP001596972">
    <property type="component" value="Unassembled WGS sequence"/>
</dbReference>
<feature type="compositionally biased region" description="Low complexity" evidence="1">
    <location>
        <begin position="60"/>
        <end position="70"/>
    </location>
</feature>
<reference evidence="3" key="1">
    <citation type="journal article" date="2019" name="Int. J. Syst. Evol. Microbiol.">
        <title>The Global Catalogue of Microorganisms (GCM) 10K type strain sequencing project: providing services to taxonomists for standard genome sequencing and annotation.</title>
        <authorList>
            <consortium name="The Broad Institute Genomics Platform"/>
            <consortium name="The Broad Institute Genome Sequencing Center for Infectious Disease"/>
            <person name="Wu L."/>
            <person name="Ma J."/>
        </authorList>
    </citation>
    <scope>NUCLEOTIDE SEQUENCE [LARGE SCALE GENOMIC DNA]</scope>
    <source>
        <strain evidence="3">JCM 31202</strain>
    </source>
</reference>
<keyword evidence="3" id="KW-1185">Reference proteome</keyword>
<feature type="non-terminal residue" evidence="2">
    <location>
        <position position="528"/>
    </location>
</feature>
<dbReference type="EMBL" id="JBHTJA010000062">
    <property type="protein sequence ID" value="MFD0903741.1"/>
    <property type="molecule type" value="Genomic_DNA"/>
</dbReference>
<evidence type="ECO:0000313" key="3">
    <source>
        <dbReference type="Proteomes" id="UP001596972"/>
    </source>
</evidence>
<protein>
    <recommendedName>
        <fullName evidence="4">Exo-alpha-sialidase</fullName>
    </recommendedName>
</protein>
<dbReference type="SUPFAM" id="SSF110296">
    <property type="entry name" value="Oligoxyloglucan reducing end-specific cellobiohydrolase"/>
    <property type="match status" value="1"/>
</dbReference>
<feature type="compositionally biased region" description="Gly residues" evidence="1">
    <location>
        <begin position="1"/>
        <end position="10"/>
    </location>
</feature>
<dbReference type="InterPro" id="IPR015943">
    <property type="entry name" value="WD40/YVTN_repeat-like_dom_sf"/>
</dbReference>
<evidence type="ECO:0008006" key="4">
    <source>
        <dbReference type="Google" id="ProtNLM"/>
    </source>
</evidence>
<dbReference type="Gene3D" id="2.130.10.10">
    <property type="entry name" value="YVTN repeat-like/Quinoprotein amine dehydrogenase"/>
    <property type="match status" value="1"/>
</dbReference>